<name>A0ACC6S6H6_9BACI</name>
<proteinExistence type="predicted"/>
<keyword evidence="2" id="KW-1185">Reference proteome</keyword>
<protein>
    <submittedName>
        <fullName evidence="1">Uncharacterized protein</fullName>
    </submittedName>
</protein>
<evidence type="ECO:0000313" key="1">
    <source>
        <dbReference type="EMBL" id="MEQ2525580.1"/>
    </source>
</evidence>
<gene>
    <name evidence="1" type="ORF">WMO40_02615</name>
</gene>
<evidence type="ECO:0000313" key="2">
    <source>
        <dbReference type="Proteomes" id="UP001439875"/>
    </source>
</evidence>
<organism evidence="1 2">
    <name type="scientific">Robertmurraya yapensis</name>
    <name type="common">ex Hitch et al 2024</name>
    <dbReference type="NCBI Taxonomy" id="3133160"/>
    <lineage>
        <taxon>Bacteria</taxon>
        <taxon>Bacillati</taxon>
        <taxon>Bacillota</taxon>
        <taxon>Bacilli</taxon>
        <taxon>Bacillales</taxon>
        <taxon>Bacillaceae</taxon>
        <taxon>Robertmurraya</taxon>
    </lineage>
</organism>
<reference evidence="1" key="1">
    <citation type="submission" date="2024-03" db="EMBL/GenBank/DDBJ databases">
        <title>Human intestinal bacterial collection.</title>
        <authorList>
            <person name="Pauvert C."/>
            <person name="Hitch T.C.A."/>
            <person name="Clavel T."/>
        </authorList>
    </citation>
    <scope>NUCLEOTIDE SEQUENCE</scope>
    <source>
        <strain evidence="1">CLA-AA-H227</strain>
    </source>
</reference>
<dbReference type="Proteomes" id="UP001439875">
    <property type="component" value="Unassembled WGS sequence"/>
</dbReference>
<accession>A0ACC6S6H6</accession>
<sequence length="54" mass="6261">MLKEIGTNESITQTIIALEKQINEEGKWLEQESANKEKQEELENKRILAKKGTF</sequence>
<dbReference type="EMBL" id="JBBMEW010000001">
    <property type="protein sequence ID" value="MEQ2525580.1"/>
    <property type="molecule type" value="Genomic_DNA"/>
</dbReference>
<comment type="caution">
    <text evidence="1">The sequence shown here is derived from an EMBL/GenBank/DDBJ whole genome shotgun (WGS) entry which is preliminary data.</text>
</comment>